<dbReference type="AlphaFoldDB" id="A0A0H5Q154"/>
<name>A0A0H5Q154_9ZZZZ</name>
<evidence type="ECO:0000313" key="1">
    <source>
        <dbReference type="EMBL" id="CRY95140.1"/>
    </source>
</evidence>
<reference evidence="1" key="2">
    <citation type="submission" date="2015-07" db="EMBL/GenBank/DDBJ databases">
        <title>Plasmids, circular viruses and viroids from rat gut.</title>
        <authorList>
            <person name="Jorgensen T.J."/>
            <person name="Hansen M.A."/>
            <person name="Xu Z."/>
            <person name="Tabak M.A."/>
            <person name="Sorensen S.J."/>
            <person name="Hansen L.H."/>
        </authorList>
    </citation>
    <scope>NUCLEOTIDE SEQUENCE</scope>
    <source>
        <strain evidence="1">RGRH0500</strain>
    </source>
</reference>
<sequence length="71" mass="7717">MAKTKTSAAVKNRYAAKAYDRLSVIVPKGQRETVEAIAAKHGETISGIFCKALLTLEGLTDWPVKAEDPEQ</sequence>
<reference evidence="1" key="1">
    <citation type="submission" date="2015-06" db="EMBL/GenBank/DDBJ databases">
        <authorList>
            <person name="Joergensen T."/>
        </authorList>
    </citation>
    <scope>NUCLEOTIDE SEQUENCE</scope>
    <source>
        <strain evidence="1">RGRH0500</strain>
    </source>
</reference>
<protein>
    <submittedName>
        <fullName evidence="1">Uncharacterized protein</fullName>
    </submittedName>
</protein>
<organism evidence="1">
    <name type="scientific">uncultured prokaryote</name>
    <dbReference type="NCBI Taxonomy" id="198431"/>
    <lineage>
        <taxon>unclassified sequences</taxon>
        <taxon>environmental samples</taxon>
    </lineage>
</organism>
<accession>A0A0H5Q154</accession>
<dbReference type="EMBL" id="LN853139">
    <property type="protein sequence ID" value="CRY95140.1"/>
    <property type="molecule type" value="Genomic_DNA"/>
</dbReference>
<proteinExistence type="predicted"/>